<evidence type="ECO:0000256" key="1">
    <source>
        <dbReference type="ARBA" id="ARBA00004651"/>
    </source>
</evidence>
<sequence>MVDPITVRGKRVSATRILTASGLGLLFDAFDVGILSYVLVSLSKEWHLTHTVTGLVGSVSSIGMAIGSGLAGLFADRFGRRSLFLVTLLIYSLATGLSAFAAGIGIFFVLRFFVGLGLGGELPVATTYVLESSPESVRARRVVLLESFWAIGSLVAALVSFFVIPAHGWRIVFLIGAIPALYTIVLRFALPETPKYQHLSQRTSMSQAVRQIWSPGIARRSLVTWILWLVMNYSYYGMFLWLPSVLSDKGYSLVHSLGYSLVMTLAQIPGYLTAAWLVEKWGRKKTLATSMILAALAALAFGFAWNTASLIIFGLLLSYFMLAAFAGTYAFTVEQFPTAFRATGMGWAAGFGRIGSALAPFITGWLLGSQLGYGWVFGIFFAVIIVGFLFVSLLGRETKGQALE</sequence>
<dbReference type="PANTHER" id="PTHR23508:SF10">
    <property type="entry name" value="CARBOXYLIC ACID TRANSPORTER PROTEIN HOMOLOG"/>
    <property type="match status" value="1"/>
</dbReference>
<evidence type="ECO:0000313" key="10">
    <source>
        <dbReference type="Proteomes" id="UP000182589"/>
    </source>
</evidence>
<feature type="transmembrane region" description="Helical" evidence="6">
    <location>
        <begin position="170"/>
        <end position="190"/>
    </location>
</feature>
<feature type="domain" description="Major facilitator superfamily (MFS) profile" evidence="7">
    <location>
        <begin position="17"/>
        <end position="399"/>
    </location>
</feature>
<dbReference type="GO" id="GO:0005886">
    <property type="term" value="C:plasma membrane"/>
    <property type="evidence" value="ECO:0007669"/>
    <property type="project" value="UniProtKB-SubCell"/>
</dbReference>
<evidence type="ECO:0000256" key="4">
    <source>
        <dbReference type="ARBA" id="ARBA00022989"/>
    </source>
</evidence>
<feature type="transmembrane region" description="Helical" evidence="6">
    <location>
        <begin position="52"/>
        <end position="75"/>
    </location>
</feature>
<organism evidence="9 10">
    <name type="scientific">Alicyclobacillus hesperidum</name>
    <dbReference type="NCBI Taxonomy" id="89784"/>
    <lineage>
        <taxon>Bacteria</taxon>
        <taxon>Bacillati</taxon>
        <taxon>Bacillota</taxon>
        <taxon>Bacilli</taxon>
        <taxon>Bacillales</taxon>
        <taxon>Alicyclobacillaceae</taxon>
        <taxon>Alicyclobacillus</taxon>
    </lineage>
</organism>
<keyword evidence="2" id="KW-0813">Transport</keyword>
<evidence type="ECO:0000256" key="6">
    <source>
        <dbReference type="SAM" id="Phobius"/>
    </source>
</evidence>
<feature type="transmembrane region" description="Helical" evidence="6">
    <location>
        <begin position="108"/>
        <end position="130"/>
    </location>
</feature>
<feature type="transmembrane region" description="Helical" evidence="6">
    <location>
        <begin position="373"/>
        <end position="394"/>
    </location>
</feature>
<keyword evidence="3 6" id="KW-0812">Transmembrane</keyword>
<dbReference type="InterPro" id="IPR020846">
    <property type="entry name" value="MFS_dom"/>
</dbReference>
<dbReference type="Proteomes" id="UP001157137">
    <property type="component" value="Unassembled WGS sequence"/>
</dbReference>
<feature type="transmembrane region" description="Helical" evidence="6">
    <location>
        <begin position="311"/>
        <end position="332"/>
    </location>
</feature>
<feature type="transmembrane region" description="Helical" evidence="6">
    <location>
        <begin position="344"/>
        <end position="367"/>
    </location>
</feature>
<evidence type="ECO:0000256" key="5">
    <source>
        <dbReference type="ARBA" id="ARBA00023136"/>
    </source>
</evidence>
<protein>
    <submittedName>
        <fullName evidence="8 9">MFS transporter</fullName>
    </submittedName>
</protein>
<dbReference type="EMBL" id="FNOJ01000001">
    <property type="protein sequence ID" value="SDW00734.1"/>
    <property type="molecule type" value="Genomic_DNA"/>
</dbReference>
<keyword evidence="10" id="KW-1185">Reference proteome</keyword>
<dbReference type="InterPro" id="IPR036259">
    <property type="entry name" value="MFS_trans_sf"/>
</dbReference>
<feature type="transmembrane region" description="Helical" evidence="6">
    <location>
        <begin position="82"/>
        <end position="102"/>
    </location>
</feature>
<dbReference type="AlphaFoldDB" id="A0A1H2Q214"/>
<feature type="transmembrane region" description="Helical" evidence="6">
    <location>
        <begin position="142"/>
        <end position="164"/>
    </location>
</feature>
<feature type="transmembrane region" description="Helical" evidence="6">
    <location>
        <begin position="287"/>
        <end position="305"/>
    </location>
</feature>
<dbReference type="Pfam" id="PF07690">
    <property type="entry name" value="MFS_1"/>
    <property type="match status" value="1"/>
</dbReference>
<dbReference type="RefSeq" id="WP_040289043.1">
    <property type="nucleotide sequence ID" value="NZ_BSRA01000002.1"/>
</dbReference>
<dbReference type="PANTHER" id="PTHR23508">
    <property type="entry name" value="CARBOXYLIC ACID TRANSPORTER PROTEIN HOMOLOG"/>
    <property type="match status" value="1"/>
</dbReference>
<feature type="transmembrane region" description="Helical" evidence="6">
    <location>
        <begin position="222"/>
        <end position="242"/>
    </location>
</feature>
<feature type="transmembrane region" description="Helical" evidence="6">
    <location>
        <begin position="17"/>
        <end position="40"/>
    </location>
</feature>
<keyword evidence="4 6" id="KW-1133">Transmembrane helix</keyword>
<feature type="transmembrane region" description="Helical" evidence="6">
    <location>
        <begin position="257"/>
        <end position="278"/>
    </location>
</feature>
<dbReference type="Gene3D" id="1.20.1250.20">
    <property type="entry name" value="MFS general substrate transporter like domains"/>
    <property type="match status" value="1"/>
</dbReference>
<comment type="subcellular location">
    <subcellularLocation>
        <location evidence="1">Cell membrane</location>
        <topology evidence="1">Multi-pass membrane protein</topology>
    </subcellularLocation>
</comment>
<reference evidence="8" key="3">
    <citation type="submission" date="2023-02" db="EMBL/GenBank/DDBJ databases">
        <title>Proposal of a novel subspecies: Alicyclobacillus hesperidum subspecies aegle.</title>
        <authorList>
            <person name="Goto K."/>
            <person name="Fujii T."/>
            <person name="Yasui K."/>
            <person name="Mochida K."/>
            <person name="Kato-Tanaka Y."/>
            <person name="Morohoshi S."/>
            <person name="An S.Y."/>
            <person name="Kasai H."/>
            <person name="Yokota A."/>
        </authorList>
    </citation>
    <scope>NUCLEOTIDE SEQUENCE</scope>
    <source>
        <strain evidence="8">DSM 12766</strain>
    </source>
</reference>
<dbReference type="SUPFAM" id="SSF103473">
    <property type="entry name" value="MFS general substrate transporter"/>
    <property type="match status" value="1"/>
</dbReference>
<name>A0A1H2Q214_9BACL</name>
<reference evidence="9" key="1">
    <citation type="submission" date="2016-10" db="EMBL/GenBank/DDBJ databases">
        <authorList>
            <person name="de Groot N.N."/>
        </authorList>
    </citation>
    <scope>NUCLEOTIDE SEQUENCE [LARGE SCALE GENOMIC DNA]</scope>
    <source>
        <strain evidence="9">DSM 12489</strain>
    </source>
</reference>
<reference evidence="10" key="2">
    <citation type="submission" date="2016-10" db="EMBL/GenBank/DDBJ databases">
        <authorList>
            <person name="Varghese N."/>
        </authorList>
    </citation>
    <scope>NUCLEOTIDE SEQUENCE [LARGE SCALE GENOMIC DNA]</scope>
    <source>
        <strain evidence="10">DSM 12489</strain>
    </source>
</reference>
<dbReference type="GO" id="GO:0046943">
    <property type="term" value="F:carboxylic acid transmembrane transporter activity"/>
    <property type="evidence" value="ECO:0007669"/>
    <property type="project" value="TreeGrafter"/>
</dbReference>
<keyword evidence="5 6" id="KW-0472">Membrane</keyword>
<proteinExistence type="predicted"/>
<evidence type="ECO:0000259" key="7">
    <source>
        <dbReference type="PROSITE" id="PS50850"/>
    </source>
</evidence>
<dbReference type="CDD" id="cd17316">
    <property type="entry name" value="MFS_SV2_like"/>
    <property type="match status" value="1"/>
</dbReference>
<evidence type="ECO:0000313" key="9">
    <source>
        <dbReference type="EMBL" id="SDW00734.1"/>
    </source>
</evidence>
<evidence type="ECO:0000256" key="3">
    <source>
        <dbReference type="ARBA" id="ARBA00022692"/>
    </source>
</evidence>
<dbReference type="InterPro" id="IPR011701">
    <property type="entry name" value="MFS"/>
</dbReference>
<dbReference type="STRING" id="89784.SAMN04489725_10121"/>
<dbReference type="PROSITE" id="PS00217">
    <property type="entry name" value="SUGAR_TRANSPORT_2"/>
    <property type="match status" value="1"/>
</dbReference>
<dbReference type="Proteomes" id="UP000182589">
    <property type="component" value="Unassembled WGS sequence"/>
</dbReference>
<dbReference type="EMBL" id="BSRA01000002">
    <property type="protein sequence ID" value="GLV12869.1"/>
    <property type="molecule type" value="Genomic_DNA"/>
</dbReference>
<evidence type="ECO:0000256" key="2">
    <source>
        <dbReference type="ARBA" id="ARBA00022448"/>
    </source>
</evidence>
<evidence type="ECO:0000313" key="8">
    <source>
        <dbReference type="EMBL" id="GLV12869.1"/>
    </source>
</evidence>
<dbReference type="InterPro" id="IPR005829">
    <property type="entry name" value="Sugar_transporter_CS"/>
</dbReference>
<dbReference type="PROSITE" id="PS00216">
    <property type="entry name" value="SUGAR_TRANSPORT_1"/>
    <property type="match status" value="2"/>
</dbReference>
<gene>
    <name evidence="8" type="ORF">Heshes_05530</name>
    <name evidence="9" type="ORF">SAMN04489725_10121</name>
</gene>
<dbReference type="PROSITE" id="PS50850">
    <property type="entry name" value="MFS"/>
    <property type="match status" value="1"/>
</dbReference>
<accession>A0A1H2Q214</accession>